<feature type="transmembrane region" description="Helical" evidence="2">
    <location>
        <begin position="491"/>
        <end position="512"/>
    </location>
</feature>
<feature type="transmembrane region" description="Helical" evidence="2">
    <location>
        <begin position="377"/>
        <end position="399"/>
    </location>
</feature>
<keyword evidence="2" id="KW-0472">Membrane</keyword>
<evidence type="ECO:0000313" key="3">
    <source>
        <dbReference type="EMBL" id="KAF6764943.1"/>
    </source>
</evidence>
<keyword evidence="4" id="KW-1185">Reference proteome</keyword>
<evidence type="ECO:0000256" key="2">
    <source>
        <dbReference type="SAM" id="Phobius"/>
    </source>
</evidence>
<gene>
    <name evidence="3" type="ORF">DFP72DRAFT_986014</name>
</gene>
<dbReference type="Proteomes" id="UP000521943">
    <property type="component" value="Unassembled WGS sequence"/>
</dbReference>
<dbReference type="AlphaFoldDB" id="A0A8H6MD61"/>
<reference evidence="3 4" key="1">
    <citation type="submission" date="2020-07" db="EMBL/GenBank/DDBJ databases">
        <title>Comparative genomics of pyrophilous fungi reveals a link between fire events and developmental genes.</title>
        <authorList>
            <consortium name="DOE Joint Genome Institute"/>
            <person name="Steindorff A.S."/>
            <person name="Carver A."/>
            <person name="Calhoun S."/>
            <person name="Stillman K."/>
            <person name="Liu H."/>
            <person name="Lipzen A."/>
            <person name="Pangilinan J."/>
            <person name="Labutti K."/>
            <person name="Bruns T.D."/>
            <person name="Grigoriev I.V."/>
        </authorList>
    </citation>
    <scope>NUCLEOTIDE SEQUENCE [LARGE SCALE GENOMIC DNA]</scope>
    <source>
        <strain evidence="3 4">CBS 144469</strain>
    </source>
</reference>
<dbReference type="OrthoDB" id="3248986at2759"/>
<sequence>MAYLQAVLNNVVNNLPVRYMMQNLKAALQMLSAANALPLVPPPATTLAMAKRKVGIDPDKWIIPYAACPVCWKLHTPEALDALPEPMCSTPDCSGTIYEVTRNAKGKDKRKAVMIIPQVSLLESIWCLVRRKGYWSKLRDSHNGTPANANDDPDFGTVRDVDREDGSGERLANRCFGLHMSVNLDWFGIFENRPHSTGPIYVAINNLPREEWYLQANVICIAITPEPKEPTSKQLNNVLEPITVEACKLKNGVKMEILDDAGTTLVEETVYGDFVCNNCDTPGARKFAGFSSHSSLVHPCPWCRCTLDNVNEPEGYHKDYTMRNDQDILNQKYASKDASGPRQKRILELHGVQWSALDYIPGWMPSKQTALDFMHCIYLGLIAFLFTKVLFAAHLFPGAGGDQSLQKKFERAINSIRWPSHITRLPKNLGENQSLKKADEWRRLLTITPIILWLAWKDGDDCIPDTEPPVSPNEVISMTHSRKRRSLYNTILYLCAGVRLLSIKAILMAQAAKGQTYLRLYCLELLTLGVLLTINHHLAMHFAMMIKLFGPVYAWWLFAFERFNGMLEWVNHNGHNGGRIELTLLRNWVQTHLLYELLLLLPNDAHPGEQALINEIIDKDVERGGMVVEMAIFQAEATLNNIMLPKQLSMKPLDLFQCKLQDNPDPNALYNLFFPYVQSVWPQHCFQRQFGNEGADTIRLIGNQFARRLSYFHKDGLRYGSKSNTRLHADSFVFIQKDHVRIPVSIEDIYALKIAPDGGPQLPVHVCVLVCRLRVLENIAQFNFLWQLYASILGIHVTLADQYELPLKSTAVCPLALIPARVSSRKLDVQICISFDHVATELENPLENDIEGNGGDGE</sequence>
<dbReference type="PANTHER" id="PTHR46579:SF1">
    <property type="entry name" value="F5_8 TYPE C DOMAIN-CONTAINING PROTEIN"/>
    <property type="match status" value="1"/>
</dbReference>
<accession>A0A8H6MD61</accession>
<name>A0A8H6MD61_9AGAR</name>
<evidence type="ECO:0000256" key="1">
    <source>
        <dbReference type="SAM" id="MobiDB-lite"/>
    </source>
</evidence>
<comment type="caution">
    <text evidence="3">The sequence shown here is derived from an EMBL/GenBank/DDBJ whole genome shotgun (WGS) entry which is preliminary data.</text>
</comment>
<feature type="region of interest" description="Disordered" evidence="1">
    <location>
        <begin position="141"/>
        <end position="163"/>
    </location>
</feature>
<dbReference type="PANTHER" id="PTHR46579">
    <property type="entry name" value="F5/8 TYPE C DOMAIN-CONTAINING PROTEIN-RELATED"/>
    <property type="match status" value="1"/>
</dbReference>
<proteinExistence type="predicted"/>
<protein>
    <submittedName>
        <fullName evidence="3">Uncharacterized protein</fullName>
    </submittedName>
</protein>
<evidence type="ECO:0000313" key="4">
    <source>
        <dbReference type="Proteomes" id="UP000521943"/>
    </source>
</evidence>
<keyword evidence="2" id="KW-0812">Transmembrane</keyword>
<keyword evidence="2" id="KW-1133">Transmembrane helix</keyword>
<organism evidence="3 4">
    <name type="scientific">Ephemerocybe angulata</name>
    <dbReference type="NCBI Taxonomy" id="980116"/>
    <lineage>
        <taxon>Eukaryota</taxon>
        <taxon>Fungi</taxon>
        <taxon>Dikarya</taxon>
        <taxon>Basidiomycota</taxon>
        <taxon>Agaricomycotina</taxon>
        <taxon>Agaricomycetes</taxon>
        <taxon>Agaricomycetidae</taxon>
        <taxon>Agaricales</taxon>
        <taxon>Agaricineae</taxon>
        <taxon>Psathyrellaceae</taxon>
        <taxon>Ephemerocybe</taxon>
    </lineage>
</organism>
<dbReference type="EMBL" id="JACGCI010000003">
    <property type="protein sequence ID" value="KAF6764943.1"/>
    <property type="molecule type" value="Genomic_DNA"/>
</dbReference>